<dbReference type="EMBL" id="BOOW01000042">
    <property type="protein sequence ID" value="GII96193.1"/>
    <property type="molecule type" value="Genomic_DNA"/>
</dbReference>
<feature type="transmembrane region" description="Helical" evidence="1">
    <location>
        <begin position="503"/>
        <end position="523"/>
    </location>
</feature>
<feature type="transmembrane region" description="Helical" evidence="1">
    <location>
        <begin position="235"/>
        <end position="255"/>
    </location>
</feature>
<feature type="transmembrane region" description="Helical" evidence="1">
    <location>
        <begin position="342"/>
        <end position="364"/>
    </location>
</feature>
<evidence type="ECO:0000313" key="3">
    <source>
        <dbReference type="Proteomes" id="UP000606172"/>
    </source>
</evidence>
<dbReference type="AlphaFoldDB" id="A0A919RLY2"/>
<keyword evidence="1" id="KW-0472">Membrane</keyword>
<feature type="transmembrane region" description="Helical" evidence="1">
    <location>
        <begin position="20"/>
        <end position="44"/>
    </location>
</feature>
<sequence>MGTLTGTGILARHILRRDRLILPLWGFLSAVYPMSIANSTVALYPTADLLRPVAQEAMANPAQLATRGVVFDAGAGGMTAWTVGSSGAMLMGLVSMLLVIRHTRVDEESGRSELIGSGVVGRQAPPAAALGVVCSVNLLIGALMSVLLMGTGLPAAGSLALGLALAAAGCTFAAVGAVAAQVTESAVSARGLGVSVFIAFFLIRAVGDASGAHWLSWLSPLGWTLNVRPFAGERWWVAALLLAFIALLAVAAHMLSARRDLAAGLLPPRLGPAAAAPGLRSPLALAWRLHRGQVVAWTAGFAVAGLTLGGAVSGNLEGQLNSPQIMDMIARVGGEDARPADFFLNFLLSMLAWIVATSGMLSALRLRSEESAGRADLVLVTPVSRVRWALSHLVVALAGPALVLAALGVTAGLGYSLTSGDIGKLPQVLAGALAYLPAVWVMTGIAAALAGLLPRFAMAAWGIWVGFILIDVFGMLGQVNANLLEIIPFVHIPWVLLGQMSPAPLAVLTAVAAALTAAGVAGLRRRDLVA</sequence>
<feature type="transmembrane region" description="Helical" evidence="1">
    <location>
        <begin position="127"/>
        <end position="149"/>
    </location>
</feature>
<protein>
    <submittedName>
        <fullName evidence="2">Exporter of polyketide antibiotics</fullName>
    </submittedName>
</protein>
<name>A0A919RLY2_9ACTN</name>
<feature type="transmembrane region" description="Helical" evidence="1">
    <location>
        <begin position="429"/>
        <end position="453"/>
    </location>
</feature>
<evidence type="ECO:0000256" key="1">
    <source>
        <dbReference type="SAM" id="Phobius"/>
    </source>
</evidence>
<organism evidence="2 3">
    <name type="scientific">Sinosporangium siamense</name>
    <dbReference type="NCBI Taxonomy" id="1367973"/>
    <lineage>
        <taxon>Bacteria</taxon>
        <taxon>Bacillati</taxon>
        <taxon>Actinomycetota</taxon>
        <taxon>Actinomycetes</taxon>
        <taxon>Streptosporangiales</taxon>
        <taxon>Streptosporangiaceae</taxon>
        <taxon>Sinosporangium</taxon>
    </lineage>
</organism>
<keyword evidence="1" id="KW-1133">Transmembrane helix</keyword>
<keyword evidence="1" id="KW-0812">Transmembrane</keyword>
<gene>
    <name evidence="2" type="ORF">Ssi02_64240</name>
</gene>
<feature type="transmembrane region" description="Helical" evidence="1">
    <location>
        <begin position="155"/>
        <end position="180"/>
    </location>
</feature>
<feature type="transmembrane region" description="Helical" evidence="1">
    <location>
        <begin position="192"/>
        <end position="215"/>
    </location>
</feature>
<proteinExistence type="predicted"/>
<feature type="transmembrane region" description="Helical" evidence="1">
    <location>
        <begin position="460"/>
        <end position="483"/>
    </location>
</feature>
<comment type="caution">
    <text evidence="2">The sequence shown here is derived from an EMBL/GenBank/DDBJ whole genome shotgun (WGS) entry which is preliminary data.</text>
</comment>
<feature type="transmembrane region" description="Helical" evidence="1">
    <location>
        <begin position="294"/>
        <end position="313"/>
    </location>
</feature>
<evidence type="ECO:0000313" key="2">
    <source>
        <dbReference type="EMBL" id="GII96193.1"/>
    </source>
</evidence>
<accession>A0A919RLY2</accession>
<dbReference type="Proteomes" id="UP000606172">
    <property type="component" value="Unassembled WGS sequence"/>
</dbReference>
<reference evidence="2" key="1">
    <citation type="submission" date="2021-01" db="EMBL/GenBank/DDBJ databases">
        <title>Whole genome shotgun sequence of Sinosporangium siamense NBRC 109515.</title>
        <authorList>
            <person name="Komaki H."/>
            <person name="Tamura T."/>
        </authorList>
    </citation>
    <scope>NUCLEOTIDE SEQUENCE</scope>
    <source>
        <strain evidence="2">NBRC 109515</strain>
    </source>
</reference>
<feature type="transmembrane region" description="Helical" evidence="1">
    <location>
        <begin position="393"/>
        <end position="417"/>
    </location>
</feature>
<dbReference type="RefSeq" id="WP_204031211.1">
    <property type="nucleotide sequence ID" value="NZ_BOOW01000042.1"/>
</dbReference>
<feature type="transmembrane region" description="Helical" evidence="1">
    <location>
        <begin position="78"/>
        <end position="100"/>
    </location>
</feature>
<keyword evidence="3" id="KW-1185">Reference proteome</keyword>